<reference evidence="1" key="2">
    <citation type="submission" date="2012-06" db="EMBL/GenBank/DDBJ databases">
        <authorList>
            <person name="Yu Y."/>
            <person name="Currie J."/>
            <person name="Lomeli R."/>
            <person name="Angelova A."/>
            <person name="Collura K."/>
            <person name="Wissotski M."/>
            <person name="Campos D."/>
            <person name="Kudrna D."/>
            <person name="Golser W."/>
            <person name="Ashely E."/>
            <person name="Descour A."/>
            <person name="Fernandes J."/>
            <person name="Soderlund C."/>
            <person name="Walbot V."/>
        </authorList>
    </citation>
    <scope>NUCLEOTIDE SEQUENCE</scope>
    <source>
        <strain evidence="1">B73</strain>
    </source>
</reference>
<name>C4J1F0_MAIZE</name>
<dbReference type="EMBL" id="BT084647">
    <property type="protein sequence ID" value="ACR35000.1"/>
    <property type="molecule type" value="mRNA"/>
</dbReference>
<reference evidence="1" key="1">
    <citation type="journal article" date="2009" name="PLoS Genet.">
        <title>Sequencing, mapping, and analysis of 27,455 maize full-length cDNAs.</title>
        <authorList>
            <person name="Soderlund C."/>
            <person name="Descour A."/>
            <person name="Kudrna D."/>
            <person name="Bomhoff M."/>
            <person name="Boyd L."/>
            <person name="Currie J."/>
            <person name="Angelova A."/>
            <person name="Collura K."/>
            <person name="Wissotski M."/>
            <person name="Ashley E."/>
            <person name="Morrow D."/>
            <person name="Fernandes J."/>
            <person name="Walbot V."/>
            <person name="Yu Y."/>
        </authorList>
    </citation>
    <scope>NUCLEOTIDE SEQUENCE</scope>
    <source>
        <strain evidence="1">B73</strain>
    </source>
</reference>
<evidence type="ECO:0000313" key="1">
    <source>
        <dbReference type="EMBL" id="ACR35000.1"/>
    </source>
</evidence>
<sequence>MRGSFPVTSPNPSKDHQSHIRSIPTCLHMLRAEPLLGKVLPGGSCELLAEPLELPKRLALLSCSFSKRTAASSFSIAASSRLDFLASDSIAFVKVSTFFANISTASSLSFRL</sequence>
<proteinExistence type="evidence at transcript level"/>
<organism evidence="1">
    <name type="scientific">Zea mays</name>
    <name type="common">Maize</name>
    <dbReference type="NCBI Taxonomy" id="4577"/>
    <lineage>
        <taxon>Eukaryota</taxon>
        <taxon>Viridiplantae</taxon>
        <taxon>Streptophyta</taxon>
        <taxon>Embryophyta</taxon>
        <taxon>Tracheophyta</taxon>
        <taxon>Spermatophyta</taxon>
        <taxon>Magnoliopsida</taxon>
        <taxon>Liliopsida</taxon>
        <taxon>Poales</taxon>
        <taxon>Poaceae</taxon>
        <taxon>PACMAD clade</taxon>
        <taxon>Panicoideae</taxon>
        <taxon>Andropogonodae</taxon>
        <taxon>Andropogoneae</taxon>
        <taxon>Tripsacinae</taxon>
        <taxon>Zea</taxon>
    </lineage>
</organism>
<accession>C4J1F0</accession>
<dbReference type="AlphaFoldDB" id="C4J1F0"/>
<protein>
    <submittedName>
        <fullName evidence="1">Uncharacterized protein</fullName>
    </submittedName>
</protein>